<evidence type="ECO:0000313" key="2">
    <source>
        <dbReference type="Proteomes" id="UP000053732"/>
    </source>
</evidence>
<reference evidence="1 2" key="1">
    <citation type="journal article" date="2014" name="Nat. Commun.">
        <title>Multiple recent horizontal transfers of a large genomic region in cheese making fungi.</title>
        <authorList>
            <person name="Cheeseman K."/>
            <person name="Ropars J."/>
            <person name="Renault P."/>
            <person name="Dupont J."/>
            <person name="Gouzy J."/>
            <person name="Branca A."/>
            <person name="Abraham A.L."/>
            <person name="Ceppi M."/>
            <person name="Conseiller E."/>
            <person name="Debuchy R."/>
            <person name="Malagnac F."/>
            <person name="Goarin A."/>
            <person name="Silar P."/>
            <person name="Lacoste S."/>
            <person name="Sallet E."/>
            <person name="Bensimon A."/>
            <person name="Giraud T."/>
            <person name="Brygoo Y."/>
        </authorList>
    </citation>
    <scope>NUCLEOTIDE SEQUENCE [LARGE SCALE GENOMIC DNA]</scope>
    <source>
        <strain evidence="2">FM 013</strain>
    </source>
</reference>
<dbReference type="AlphaFoldDB" id="A0A0G4PDZ3"/>
<sequence>MADFATGASAGLAGWDQHTSQDQLTRSAGSLIGHPDAAALAHLSRALYIPRHDRKATHLAVHDISTQYNAAKGTLPVGCTKYAVAVGVMPKPQGDGPDDITVSYDVDFNREKDEEAVVASLKCRAPSSLSAEVDLAICTTEEEAAILTTDGANETEIFLGVTYPIPTSSTRTGIVKHAYFTFQVPDTDGGSTTYQWQIHPSRNGRLRYTLVRNPAPQEAQQEPSDNDIQAVYYHIGLDDSLWVSYSEGLLLLPSGHSSVGESIVVASALGMLWRLRELHRGKGKIGKTSEKKSRLGSIKRVFGSKE</sequence>
<gene>
    <name evidence="1" type="ORF">PCAMFM013_S012g000170</name>
</gene>
<evidence type="ECO:0000313" key="1">
    <source>
        <dbReference type="EMBL" id="CRL24560.1"/>
    </source>
</evidence>
<organism evidence="1 2">
    <name type="scientific">Penicillium camemberti (strain FM 013)</name>
    <dbReference type="NCBI Taxonomy" id="1429867"/>
    <lineage>
        <taxon>Eukaryota</taxon>
        <taxon>Fungi</taxon>
        <taxon>Dikarya</taxon>
        <taxon>Ascomycota</taxon>
        <taxon>Pezizomycotina</taxon>
        <taxon>Eurotiomycetes</taxon>
        <taxon>Eurotiomycetidae</taxon>
        <taxon>Eurotiales</taxon>
        <taxon>Aspergillaceae</taxon>
        <taxon>Penicillium</taxon>
    </lineage>
</organism>
<name>A0A0G4PDZ3_PENC3</name>
<dbReference type="STRING" id="1429867.A0A0G4PDZ3"/>
<dbReference type="EMBL" id="HG793145">
    <property type="protein sequence ID" value="CRL24560.1"/>
    <property type="molecule type" value="Genomic_DNA"/>
</dbReference>
<proteinExistence type="predicted"/>
<keyword evidence="2" id="KW-1185">Reference proteome</keyword>
<accession>A0A0G4PDZ3</accession>
<dbReference type="Proteomes" id="UP000053732">
    <property type="component" value="Unassembled WGS sequence"/>
</dbReference>
<protein>
    <submittedName>
        <fullName evidence="1">Str. FM013</fullName>
    </submittedName>
</protein>